<organism evidence="1 2">
    <name type="scientific">Stigmatella aurantiaca</name>
    <dbReference type="NCBI Taxonomy" id="41"/>
    <lineage>
        <taxon>Bacteria</taxon>
        <taxon>Pseudomonadati</taxon>
        <taxon>Myxococcota</taxon>
        <taxon>Myxococcia</taxon>
        <taxon>Myxococcales</taxon>
        <taxon>Cystobacterineae</taxon>
        <taxon>Archangiaceae</taxon>
        <taxon>Stigmatella</taxon>
    </lineage>
</organism>
<proteinExistence type="predicted"/>
<dbReference type="RefSeq" id="WP_075010105.1">
    <property type="nucleotide sequence ID" value="NZ_FOAP01000022.1"/>
</dbReference>
<dbReference type="EMBL" id="FOAP01000022">
    <property type="protein sequence ID" value="SEM75101.1"/>
    <property type="molecule type" value="Genomic_DNA"/>
</dbReference>
<evidence type="ECO:0008006" key="3">
    <source>
        <dbReference type="Google" id="ProtNLM"/>
    </source>
</evidence>
<accession>A0A1H8AWA1</accession>
<dbReference type="AlphaFoldDB" id="A0A1H8AWA1"/>
<dbReference type="OrthoDB" id="5524383at2"/>
<evidence type="ECO:0000313" key="1">
    <source>
        <dbReference type="EMBL" id="SEM75101.1"/>
    </source>
</evidence>
<evidence type="ECO:0000313" key="2">
    <source>
        <dbReference type="Proteomes" id="UP000182719"/>
    </source>
</evidence>
<keyword evidence="2" id="KW-1185">Reference proteome</keyword>
<sequence length="128" mass="13704">MVGKRAISLGMAAWALSGAAGCFSPPPEAEARLAALEAEGQKMDEALDAAEERLLGNQAQVQLWTELGRRHKQVSAVHCQHADVHTTAILAHQQKQEEKVRMLKQRRSVASVDTAVLTSGKVAQGGPN</sequence>
<gene>
    <name evidence="1" type="ORF">SAMN05444354_12284</name>
</gene>
<protein>
    <recommendedName>
        <fullName evidence="3">Lipoprotein</fullName>
    </recommendedName>
</protein>
<dbReference type="Proteomes" id="UP000182719">
    <property type="component" value="Unassembled WGS sequence"/>
</dbReference>
<name>A0A1H8AWA1_STIAU</name>
<dbReference type="PROSITE" id="PS51257">
    <property type="entry name" value="PROKAR_LIPOPROTEIN"/>
    <property type="match status" value="1"/>
</dbReference>
<reference evidence="2" key="1">
    <citation type="submission" date="2016-10" db="EMBL/GenBank/DDBJ databases">
        <authorList>
            <person name="Varghese N."/>
            <person name="Submissions S."/>
        </authorList>
    </citation>
    <scope>NUCLEOTIDE SEQUENCE [LARGE SCALE GENOMIC DNA]</scope>
    <source>
        <strain evidence="2">DSM 17044</strain>
    </source>
</reference>